<evidence type="ECO:0000256" key="1">
    <source>
        <dbReference type="SAM" id="MobiDB-lite"/>
    </source>
</evidence>
<sequence length="63" mass="6042">MPPTLAGPLGPKPPVPTDGLPPPVPILSPVVPPVPGPLGPNSPVPVTGVVGVLYPAGLLGVTS</sequence>
<dbReference type="HOGENOM" id="CLU_2957761_0_0_5"/>
<dbReference type="Proteomes" id="UP000006832">
    <property type="component" value="Chromosome"/>
</dbReference>
<protein>
    <submittedName>
        <fullName evidence="2">Uncharacterized protein</fullName>
    </submittedName>
</protein>
<dbReference type="EMBL" id="CP000848">
    <property type="protein sequence ID" value="ABV76824.1"/>
    <property type="molecule type" value="Genomic_DNA"/>
</dbReference>
<accession>A0A0H3AYV0</accession>
<evidence type="ECO:0000313" key="2">
    <source>
        <dbReference type="EMBL" id="ABV76824.1"/>
    </source>
</evidence>
<evidence type="ECO:0000313" key="3">
    <source>
        <dbReference type="Proteomes" id="UP000006832"/>
    </source>
</evidence>
<dbReference type="GeneID" id="79937860"/>
<reference evidence="3" key="1">
    <citation type="submission" date="2007-09" db="EMBL/GenBank/DDBJ databases">
        <title>Complete genome sequence of Rickettsia rickettsii.</title>
        <authorList>
            <person name="Madan A."/>
            <person name="Fahey J."/>
            <person name="Helton E."/>
            <person name="Ketteman M."/>
            <person name="Madan A."/>
            <person name="Rodrigues S."/>
            <person name="Sanchez A."/>
            <person name="Dasch G."/>
            <person name="Eremeeva M."/>
        </authorList>
    </citation>
    <scope>NUCLEOTIDE SEQUENCE [LARGE SCALE GENOMIC DNA]</scope>
    <source>
        <strain evidence="3">Sheila Smith</strain>
    </source>
</reference>
<proteinExistence type="predicted"/>
<gene>
    <name evidence="2" type="ordered locus">A1G_06895</name>
</gene>
<organism evidence="2 3">
    <name type="scientific">Rickettsia rickettsii (strain Sheila Smith)</name>
    <dbReference type="NCBI Taxonomy" id="392021"/>
    <lineage>
        <taxon>Bacteria</taxon>
        <taxon>Pseudomonadati</taxon>
        <taxon>Pseudomonadota</taxon>
        <taxon>Alphaproteobacteria</taxon>
        <taxon>Rickettsiales</taxon>
        <taxon>Rickettsiaceae</taxon>
        <taxon>Rickettsieae</taxon>
        <taxon>Rickettsia</taxon>
        <taxon>spotted fever group</taxon>
    </lineage>
</organism>
<feature type="region of interest" description="Disordered" evidence="1">
    <location>
        <begin position="1"/>
        <end position="23"/>
    </location>
</feature>
<dbReference type="AlphaFoldDB" id="A0A0H3AYV0"/>
<dbReference type="RefSeq" id="WP_012151365.1">
    <property type="nucleotide sequence ID" value="NC_009882.1"/>
</dbReference>
<dbReference type="KEGG" id="rri:A1G_06895"/>
<name>A0A0H3AYV0_RICRS</name>